<dbReference type="Proteomes" id="UP001408789">
    <property type="component" value="Unassembled WGS sequence"/>
</dbReference>
<feature type="signal peptide" evidence="10">
    <location>
        <begin position="1"/>
        <end position="18"/>
    </location>
</feature>
<keyword evidence="6" id="KW-1015">Disulfide bond</keyword>
<evidence type="ECO:0000256" key="7">
    <source>
        <dbReference type="ARBA" id="ARBA00023180"/>
    </source>
</evidence>
<proteinExistence type="predicted"/>
<evidence type="ECO:0000256" key="4">
    <source>
        <dbReference type="ARBA" id="ARBA00022729"/>
    </source>
</evidence>
<dbReference type="GO" id="GO:0098552">
    <property type="term" value="C:side of membrane"/>
    <property type="evidence" value="ECO:0007669"/>
    <property type="project" value="UniProtKB-KW"/>
</dbReference>
<dbReference type="InterPro" id="IPR044788">
    <property type="entry name" value="X8_dom_prot"/>
</dbReference>
<evidence type="ECO:0000256" key="8">
    <source>
        <dbReference type="ARBA" id="ARBA00023288"/>
    </source>
</evidence>
<dbReference type="PANTHER" id="PTHR31044:SF140">
    <property type="entry name" value="EXPRESSED PROTEIN"/>
    <property type="match status" value="1"/>
</dbReference>
<evidence type="ECO:0000256" key="5">
    <source>
        <dbReference type="ARBA" id="ARBA00023136"/>
    </source>
</evidence>
<dbReference type="AlphaFoldDB" id="A0AAP0GVH6"/>
<evidence type="ECO:0000259" key="11">
    <source>
        <dbReference type="SMART" id="SM00768"/>
    </source>
</evidence>
<dbReference type="InterPro" id="IPR012946">
    <property type="entry name" value="X8"/>
</dbReference>
<evidence type="ECO:0000256" key="6">
    <source>
        <dbReference type="ARBA" id="ARBA00023157"/>
    </source>
</evidence>
<dbReference type="EMBL" id="JBCNJP010000017">
    <property type="protein sequence ID" value="KAK9064888.1"/>
    <property type="molecule type" value="Genomic_DNA"/>
</dbReference>
<keyword evidence="4 10" id="KW-0732">Signal</keyword>
<protein>
    <recommendedName>
        <fullName evidence="11">X8 domain-containing protein</fullName>
    </recommendedName>
</protein>
<reference evidence="12 13" key="1">
    <citation type="submission" date="2024-04" db="EMBL/GenBank/DDBJ databases">
        <title>The reference genome of an endangered Asteraceae, Deinandra increscens subsp. villosa, native to the Central Coast of California.</title>
        <authorList>
            <person name="Guilliams M."/>
            <person name="Hasenstab-Lehman K."/>
            <person name="Meyer R."/>
            <person name="Mcevoy S."/>
        </authorList>
    </citation>
    <scope>NUCLEOTIDE SEQUENCE [LARGE SCALE GENOMIC DNA]</scope>
    <source>
        <tissue evidence="12">Leaf</tissue>
    </source>
</reference>
<dbReference type="FunFam" id="1.20.58.1040:FF:000001">
    <property type="entry name" value="Glucan endo-1,3-beta-glucosidase 4"/>
    <property type="match status" value="1"/>
</dbReference>
<dbReference type="PANTHER" id="PTHR31044">
    <property type="entry name" value="BETA-1,3 GLUCANASE"/>
    <property type="match status" value="1"/>
</dbReference>
<accession>A0AAP0GVH6</accession>
<comment type="subcellular location">
    <subcellularLocation>
        <location evidence="1">Cell membrane</location>
        <topology evidence="1">Lipid-anchor</topology>
        <topology evidence="1">GPI-anchor</topology>
    </subcellularLocation>
</comment>
<dbReference type="Gene3D" id="1.20.58.1040">
    <property type="match status" value="1"/>
</dbReference>
<keyword evidence="7" id="KW-0325">Glycoprotein</keyword>
<keyword evidence="8" id="KW-0449">Lipoprotein</keyword>
<feature type="transmembrane region" description="Helical" evidence="9">
    <location>
        <begin position="28"/>
        <end position="47"/>
    </location>
</feature>
<organism evidence="12 13">
    <name type="scientific">Deinandra increscens subsp. villosa</name>
    <dbReference type="NCBI Taxonomy" id="3103831"/>
    <lineage>
        <taxon>Eukaryota</taxon>
        <taxon>Viridiplantae</taxon>
        <taxon>Streptophyta</taxon>
        <taxon>Embryophyta</taxon>
        <taxon>Tracheophyta</taxon>
        <taxon>Spermatophyta</taxon>
        <taxon>Magnoliopsida</taxon>
        <taxon>eudicotyledons</taxon>
        <taxon>Gunneridae</taxon>
        <taxon>Pentapetalae</taxon>
        <taxon>asterids</taxon>
        <taxon>campanulids</taxon>
        <taxon>Asterales</taxon>
        <taxon>Asteraceae</taxon>
        <taxon>Asteroideae</taxon>
        <taxon>Heliantheae alliance</taxon>
        <taxon>Madieae</taxon>
        <taxon>Madiinae</taxon>
        <taxon>Deinandra</taxon>
    </lineage>
</organism>
<evidence type="ECO:0000313" key="12">
    <source>
        <dbReference type="EMBL" id="KAK9064888.1"/>
    </source>
</evidence>
<keyword evidence="13" id="KW-1185">Reference proteome</keyword>
<feature type="domain" description="X8" evidence="11">
    <location>
        <begin position="316"/>
        <end position="402"/>
    </location>
</feature>
<evidence type="ECO:0000256" key="2">
    <source>
        <dbReference type="ARBA" id="ARBA00022475"/>
    </source>
</evidence>
<evidence type="ECO:0000256" key="1">
    <source>
        <dbReference type="ARBA" id="ARBA00004609"/>
    </source>
</evidence>
<gene>
    <name evidence="12" type="ORF">SSX86_016270</name>
</gene>
<dbReference type="Pfam" id="PF07983">
    <property type="entry name" value="X8"/>
    <property type="match status" value="1"/>
</dbReference>
<keyword evidence="5 9" id="KW-0472">Membrane</keyword>
<feature type="chain" id="PRO_5042932132" description="X8 domain-containing protein" evidence="10">
    <location>
        <begin position="19"/>
        <end position="406"/>
    </location>
</feature>
<evidence type="ECO:0000256" key="9">
    <source>
        <dbReference type="SAM" id="Phobius"/>
    </source>
</evidence>
<keyword evidence="2" id="KW-1003">Cell membrane</keyword>
<keyword evidence="9" id="KW-0812">Transmembrane</keyword>
<name>A0AAP0GVH6_9ASTR</name>
<keyword evidence="3" id="KW-0336">GPI-anchor</keyword>
<sequence>MLKMAILLAPLFFLCISGKPNQTTFLFFFFIFLLTLSYYILCFFFPVSGQELLQILTLHHQDSTPHSISHALGVSVHQNEVSSSVLMAEKWLRTHVLSRYPSSNITSIVVTDNSLFCEKDQEGNSRMVLFAMENIHHSLVRWGLEKKIRVSVLLNPNCPYEFYLKRVFEFLEEINSTYTVESHDFSDHSVGILTDYLKSMSDLGVFRSKSLNVMIKTSVSRKLSSESDYSVPSDAAVSPLPPLVGVTSPPTIPLPFPPAMQPPANSAHPPYGFNLPPCNPYPNPHHRRGGGGAVAAPPPVSGGGATAEPPFGYEQLWCVAKPSVPSEKLQEAMDYACGVGGADCAPISPTGSCYFPDNIVAHASYAFNSYWQKNKRTGGTCGFGGTAMLISSDPMPFHSCLSFEDS</sequence>
<evidence type="ECO:0000256" key="10">
    <source>
        <dbReference type="SAM" id="SignalP"/>
    </source>
</evidence>
<evidence type="ECO:0000313" key="13">
    <source>
        <dbReference type="Proteomes" id="UP001408789"/>
    </source>
</evidence>
<evidence type="ECO:0000256" key="3">
    <source>
        <dbReference type="ARBA" id="ARBA00022622"/>
    </source>
</evidence>
<dbReference type="SMART" id="SM00768">
    <property type="entry name" value="X8"/>
    <property type="match status" value="1"/>
</dbReference>
<dbReference type="GO" id="GO:0005886">
    <property type="term" value="C:plasma membrane"/>
    <property type="evidence" value="ECO:0007669"/>
    <property type="project" value="UniProtKB-SubCell"/>
</dbReference>
<comment type="caution">
    <text evidence="12">The sequence shown here is derived from an EMBL/GenBank/DDBJ whole genome shotgun (WGS) entry which is preliminary data.</text>
</comment>
<dbReference type="GO" id="GO:0009506">
    <property type="term" value="C:plasmodesma"/>
    <property type="evidence" value="ECO:0007669"/>
    <property type="project" value="UniProtKB-ARBA"/>
</dbReference>
<keyword evidence="9" id="KW-1133">Transmembrane helix</keyword>
<dbReference type="Gene3D" id="3.20.20.80">
    <property type="entry name" value="Glycosidases"/>
    <property type="match status" value="1"/>
</dbReference>